<accession>A0A9W4RUP7</accession>
<evidence type="ECO:0000313" key="3">
    <source>
        <dbReference type="Proteomes" id="UP001152533"/>
    </source>
</evidence>
<name>A0A9W4RUP7_9PEZI</name>
<protein>
    <submittedName>
        <fullName evidence="2">Uncharacterized protein</fullName>
    </submittedName>
</protein>
<evidence type="ECO:0000313" key="2">
    <source>
        <dbReference type="EMBL" id="CAI0648848.1"/>
    </source>
</evidence>
<feature type="compositionally biased region" description="Basic and acidic residues" evidence="1">
    <location>
        <begin position="22"/>
        <end position="44"/>
    </location>
</feature>
<feature type="compositionally biased region" description="Basic and acidic residues" evidence="1">
    <location>
        <begin position="1"/>
        <end position="11"/>
    </location>
</feature>
<feature type="region of interest" description="Disordered" evidence="1">
    <location>
        <begin position="69"/>
        <end position="114"/>
    </location>
</feature>
<proteinExistence type="predicted"/>
<organism evidence="2 3">
    <name type="scientific">Colletotrichum noveboracense</name>
    <dbReference type="NCBI Taxonomy" id="2664923"/>
    <lineage>
        <taxon>Eukaryota</taxon>
        <taxon>Fungi</taxon>
        <taxon>Dikarya</taxon>
        <taxon>Ascomycota</taxon>
        <taxon>Pezizomycotina</taxon>
        <taxon>Sordariomycetes</taxon>
        <taxon>Hypocreomycetidae</taxon>
        <taxon>Glomerellales</taxon>
        <taxon>Glomerellaceae</taxon>
        <taxon>Colletotrichum</taxon>
        <taxon>Colletotrichum gloeosporioides species complex</taxon>
    </lineage>
</organism>
<feature type="region of interest" description="Disordered" evidence="1">
    <location>
        <begin position="1"/>
        <end position="54"/>
    </location>
</feature>
<gene>
    <name evidence="2" type="ORF">CGXH109_LOCUS79860</name>
</gene>
<keyword evidence="3" id="KW-1185">Reference proteome</keyword>
<comment type="caution">
    <text evidence="2">The sequence shown here is derived from an EMBL/GenBank/DDBJ whole genome shotgun (WGS) entry which is preliminary data.</text>
</comment>
<reference evidence="2" key="1">
    <citation type="submission" date="2022-08" db="EMBL/GenBank/DDBJ databases">
        <authorList>
            <person name="Giroux E."/>
            <person name="Giroux E."/>
        </authorList>
    </citation>
    <scope>NUCLEOTIDE SEQUENCE</scope>
    <source>
        <strain evidence="2">H1091258</strain>
    </source>
</reference>
<sequence length="324" mass="35509">MTPKKTTKDESSDAEAASPEPGTKRKASETDVKKDTSASEPDTKKPKKSSNSKDTIKWLLSDEAFSLAFPSLPPGHGEVDWDSTARPQKTPPSEDAGKKKPKDDDEELPLLTYPDSSLTPFQNLVAALLLSKPISHRLGLRTINTLLNEPFGLRTLKDVDEAGFEGRRKVMWEARTQHKEKSAAQLGDLVDGVRGICGEGEEDGSVEQMEGLRAQVKELKSVEEAQKKVEKILTDGIKGVGPTGAGIFLRRVQGDWEEVFPYADQRVLEVAVKFGLIEEGDGAQELAKSVEDDMGKFVRLLDVLVGIQLEKKTEEALEKVGVTK</sequence>
<dbReference type="AlphaFoldDB" id="A0A9W4RUP7"/>
<evidence type="ECO:0000256" key="1">
    <source>
        <dbReference type="SAM" id="MobiDB-lite"/>
    </source>
</evidence>
<dbReference type="Proteomes" id="UP001152533">
    <property type="component" value="Unassembled WGS sequence"/>
</dbReference>
<dbReference type="OrthoDB" id="4676at2759"/>
<dbReference type="EMBL" id="CAMGZC010000611">
    <property type="protein sequence ID" value="CAI0648848.1"/>
    <property type="molecule type" value="Genomic_DNA"/>
</dbReference>